<feature type="non-terminal residue" evidence="1">
    <location>
        <position position="1"/>
    </location>
</feature>
<dbReference type="Proteomes" id="UP000663828">
    <property type="component" value="Unassembled WGS sequence"/>
</dbReference>
<keyword evidence="2" id="KW-1185">Reference proteome</keyword>
<comment type="caution">
    <text evidence="1">The sequence shown here is derived from an EMBL/GenBank/DDBJ whole genome shotgun (WGS) entry which is preliminary data.</text>
</comment>
<sequence length="485" mass="53926">NETAWKYDSTVSSKSAVVLLASSLASNQTYQFMVNMVNRENPSIYATGYLLVQVQDQTVQIIAMGCVVSTMCKPNMEYQSVNPTTQMALFSVCNGDCSSLLNVKWNIYEGSLNSSSNTIQWTQFNSTISKQNICGTTSTPFNISCLDWFDEDGIKDYTIYVWDKDPTEQMIIAYSTVPMFKVLLPAGNNQTTLLHLTVYIRDQMDCTTVLNLSSVSVIPDTVAIINLINDIQSSSNRITTNSIIQLLASENQNLVGQVLTSVSQQLNQMNDESLDQAVLYGIPFTSISISSLEAQRSGQQIVSLPVNQSVIDELQAELNSRALSREYLIAFTSKLPMTTSNSIKLQASSLVQLTKSINELTRTTLAMASDRCYRLGMALDSMRTKISLEDVQIASTDLLQCATNLMSAVNGPLQQRTTVLNVDSSRASSLPEDYDTDLELDWANPNLFADGDDFSWETIQKNRNIYYQKQLANQINVQMTKLITF</sequence>
<dbReference type="AlphaFoldDB" id="A0A816GFI5"/>
<organism evidence="1 2">
    <name type="scientific">Adineta ricciae</name>
    <name type="common">Rotifer</name>
    <dbReference type="NCBI Taxonomy" id="249248"/>
    <lineage>
        <taxon>Eukaryota</taxon>
        <taxon>Metazoa</taxon>
        <taxon>Spiralia</taxon>
        <taxon>Gnathifera</taxon>
        <taxon>Rotifera</taxon>
        <taxon>Eurotatoria</taxon>
        <taxon>Bdelloidea</taxon>
        <taxon>Adinetida</taxon>
        <taxon>Adinetidae</taxon>
        <taxon>Adineta</taxon>
    </lineage>
</organism>
<name>A0A816GFI5_ADIRI</name>
<protein>
    <recommendedName>
        <fullName evidence="3">REJ domain-containing protein</fullName>
    </recommendedName>
</protein>
<evidence type="ECO:0000313" key="1">
    <source>
        <dbReference type="EMBL" id="CAF1672869.1"/>
    </source>
</evidence>
<gene>
    <name evidence="1" type="ORF">XAT740_LOCUS59025</name>
</gene>
<proteinExistence type="predicted"/>
<evidence type="ECO:0008006" key="3">
    <source>
        <dbReference type="Google" id="ProtNLM"/>
    </source>
</evidence>
<reference evidence="1" key="1">
    <citation type="submission" date="2021-02" db="EMBL/GenBank/DDBJ databases">
        <authorList>
            <person name="Nowell W R."/>
        </authorList>
    </citation>
    <scope>NUCLEOTIDE SEQUENCE</scope>
</reference>
<accession>A0A816GFI5</accession>
<dbReference type="EMBL" id="CAJNOR010013359">
    <property type="protein sequence ID" value="CAF1672869.1"/>
    <property type="molecule type" value="Genomic_DNA"/>
</dbReference>
<feature type="non-terminal residue" evidence="1">
    <location>
        <position position="485"/>
    </location>
</feature>
<evidence type="ECO:0000313" key="2">
    <source>
        <dbReference type="Proteomes" id="UP000663828"/>
    </source>
</evidence>